<dbReference type="Gene3D" id="3.30.430.20">
    <property type="entry name" value="Gnk2 domain, C-X8-C-X2-C motif"/>
    <property type="match status" value="4"/>
</dbReference>
<feature type="domain" description="Gnk2-homologous" evidence="6">
    <location>
        <begin position="337"/>
        <end position="439"/>
    </location>
</feature>
<dbReference type="PANTHER" id="PTHR32411">
    <property type="entry name" value="CYSTEINE-RICH REPEAT SECRETORY PROTEIN 38-RELATED"/>
    <property type="match status" value="1"/>
</dbReference>
<feature type="domain" description="Gnk2-homologous" evidence="6">
    <location>
        <begin position="445"/>
        <end position="551"/>
    </location>
</feature>
<dbReference type="Pfam" id="PF01657">
    <property type="entry name" value="Stress-antifung"/>
    <property type="match status" value="4"/>
</dbReference>
<keyword evidence="4" id="KW-0677">Repeat</keyword>
<comment type="subcellular location">
    <subcellularLocation>
        <location evidence="1">Secreted</location>
    </subcellularLocation>
</comment>
<proteinExistence type="inferred from homology"/>
<feature type="domain" description="Gnk2-homologous" evidence="6">
    <location>
        <begin position="170"/>
        <end position="277"/>
    </location>
</feature>
<dbReference type="PANTHER" id="PTHR32411:SF55">
    <property type="entry name" value="CYSTEINE-RICH REPEAT SECRETORY PROTEIN 55"/>
    <property type="match status" value="1"/>
</dbReference>
<gene>
    <name evidence="7" type="ORF">SAY87_006570</name>
</gene>
<evidence type="ECO:0000256" key="1">
    <source>
        <dbReference type="ARBA" id="ARBA00004613"/>
    </source>
</evidence>
<evidence type="ECO:0000256" key="2">
    <source>
        <dbReference type="ARBA" id="ARBA00022525"/>
    </source>
</evidence>
<keyword evidence="8" id="KW-1185">Reference proteome</keyword>
<evidence type="ECO:0000313" key="7">
    <source>
        <dbReference type="EMBL" id="KAK4756443.1"/>
    </source>
</evidence>
<evidence type="ECO:0000256" key="5">
    <source>
        <dbReference type="ARBA" id="ARBA00038515"/>
    </source>
</evidence>
<sequence length="578" mass="63901">MEIEVDSHKFHHYTHWNSKTTVLASHRDKTMFPSNQHLHFFFPFLLLSLCCINSPAHSAINTYILRSCNQLSNVSSGSQAAENIRRLVPELVSATKLNGYNVTTYGQNKDKIYGLAQCRGDISKRDCKNCIEHAAIRVGKECPNLSDVTIWYDFCFLRYNLDNFFNQVDTGFGIYKTGKKNVLIDPKSFDKGLGALIAQVKSEAVKPGNRGFGKGEVKLSPSATLYALVQCTRDMSPANCGKCLSAAVETFRPLCENRTGCLFIYSSCYTRYDLRPFFFPLDGDTAGAEEESPAAVLTATRLTMGPLRFLLSFPLLLLLVICSTRTAQAQSQGTPNNTFIFLACNPDSRVRSGSMAMENIRILVPQLVAKTLQNGYVATSYGQNKDKIYGLAQCRGDVSKKDCANCIKLAGKRIRSCSNKADTTIWYDYCFMRYNKVNFFNKVETGLGIYSYSNKTVSDPKTFNANLGTLLNQVGSQAFKPANHGFGKGKIKLPPSSTIYGLLQCTRDLSPANCRTCLTTASNSFREFCGNQTGCQFAYSSCYVRYDLQPFYFPLDPASTAGGASAARPMLTVVSASP</sequence>
<comment type="similarity">
    <text evidence="5">Belongs to the cysteine-rich repeat secretory protein family.</text>
</comment>
<keyword evidence="3" id="KW-0732">Signal</keyword>
<dbReference type="CDD" id="cd23509">
    <property type="entry name" value="Gnk2-like"/>
    <property type="match status" value="4"/>
</dbReference>
<reference evidence="7 8" key="1">
    <citation type="journal article" date="2023" name="Hortic Res">
        <title>Pangenome of water caltrop reveals structural variations and asymmetric subgenome divergence after allopolyploidization.</title>
        <authorList>
            <person name="Zhang X."/>
            <person name="Chen Y."/>
            <person name="Wang L."/>
            <person name="Yuan Y."/>
            <person name="Fang M."/>
            <person name="Shi L."/>
            <person name="Lu R."/>
            <person name="Comes H.P."/>
            <person name="Ma Y."/>
            <person name="Chen Y."/>
            <person name="Huang G."/>
            <person name="Zhou Y."/>
            <person name="Zheng Z."/>
            <person name="Qiu Y."/>
        </authorList>
    </citation>
    <scope>NUCLEOTIDE SEQUENCE [LARGE SCALE GENOMIC DNA]</scope>
    <source>
        <tissue evidence="7">Roots</tissue>
    </source>
</reference>
<dbReference type="AlphaFoldDB" id="A0AAN7K2W3"/>
<evidence type="ECO:0000313" key="8">
    <source>
        <dbReference type="Proteomes" id="UP001345219"/>
    </source>
</evidence>
<organism evidence="7 8">
    <name type="scientific">Trapa incisa</name>
    <dbReference type="NCBI Taxonomy" id="236973"/>
    <lineage>
        <taxon>Eukaryota</taxon>
        <taxon>Viridiplantae</taxon>
        <taxon>Streptophyta</taxon>
        <taxon>Embryophyta</taxon>
        <taxon>Tracheophyta</taxon>
        <taxon>Spermatophyta</taxon>
        <taxon>Magnoliopsida</taxon>
        <taxon>eudicotyledons</taxon>
        <taxon>Gunneridae</taxon>
        <taxon>Pentapetalae</taxon>
        <taxon>rosids</taxon>
        <taxon>malvids</taxon>
        <taxon>Myrtales</taxon>
        <taxon>Lythraceae</taxon>
        <taxon>Trapa</taxon>
    </lineage>
</organism>
<dbReference type="InterPro" id="IPR002902">
    <property type="entry name" value="GNK2"/>
</dbReference>
<dbReference type="GO" id="GO:0005576">
    <property type="term" value="C:extracellular region"/>
    <property type="evidence" value="ECO:0007669"/>
    <property type="project" value="UniProtKB-SubCell"/>
</dbReference>
<comment type="caution">
    <text evidence="7">The sequence shown here is derived from an EMBL/GenBank/DDBJ whole genome shotgun (WGS) entry which is preliminary data.</text>
</comment>
<keyword evidence="2" id="KW-0964">Secreted</keyword>
<dbReference type="InterPro" id="IPR050581">
    <property type="entry name" value="CRR_secretory_protein"/>
</dbReference>
<dbReference type="EMBL" id="JAXIOK010000013">
    <property type="protein sequence ID" value="KAK4756443.1"/>
    <property type="molecule type" value="Genomic_DNA"/>
</dbReference>
<evidence type="ECO:0000259" key="6">
    <source>
        <dbReference type="PROSITE" id="PS51473"/>
    </source>
</evidence>
<protein>
    <recommendedName>
        <fullName evidence="6">Gnk2-homologous domain-containing protein</fullName>
    </recommendedName>
</protein>
<dbReference type="Proteomes" id="UP001345219">
    <property type="component" value="Chromosome 6"/>
</dbReference>
<evidence type="ECO:0000256" key="4">
    <source>
        <dbReference type="ARBA" id="ARBA00022737"/>
    </source>
</evidence>
<name>A0AAN7K2W3_9MYRT</name>
<accession>A0AAN7K2W3</accession>
<evidence type="ECO:0000256" key="3">
    <source>
        <dbReference type="ARBA" id="ARBA00022729"/>
    </source>
</evidence>
<dbReference type="PROSITE" id="PS51473">
    <property type="entry name" value="GNK2"/>
    <property type="match status" value="4"/>
</dbReference>
<dbReference type="InterPro" id="IPR038408">
    <property type="entry name" value="GNK2_sf"/>
</dbReference>
<feature type="domain" description="Gnk2-homologous" evidence="6">
    <location>
        <begin position="62"/>
        <end position="164"/>
    </location>
</feature>